<name>A0A1G4KAJ3_9SACH</name>
<proteinExistence type="inferred from homology"/>
<keyword evidence="4 6" id="KW-0547">Nucleotide-binding</keyword>
<dbReference type="HAMAP" id="MF_00379">
    <property type="entry name" value="GTPase_MnmE"/>
    <property type="match status" value="1"/>
</dbReference>
<reference evidence="9" key="1">
    <citation type="submission" date="2016-03" db="EMBL/GenBank/DDBJ databases">
        <authorList>
            <person name="Devillers Hugo."/>
        </authorList>
    </citation>
    <scope>NUCLEOTIDE SEQUENCE [LARGE SCALE GENOMIC DNA]</scope>
</reference>
<evidence type="ECO:0000256" key="3">
    <source>
        <dbReference type="ARBA" id="ARBA00022694"/>
    </source>
</evidence>
<dbReference type="InterPro" id="IPR027266">
    <property type="entry name" value="TrmE/GcvT-like"/>
</dbReference>
<keyword evidence="5 6" id="KW-0342">GTP-binding</keyword>
<feature type="domain" description="TrmE-type G" evidence="7">
    <location>
        <begin position="248"/>
        <end position="416"/>
    </location>
</feature>
<dbReference type="Proteomes" id="UP000191144">
    <property type="component" value="Chromosome G"/>
</dbReference>
<evidence type="ECO:0000256" key="2">
    <source>
        <dbReference type="ARBA" id="ARBA00011043"/>
    </source>
</evidence>
<dbReference type="InterPro" id="IPR025867">
    <property type="entry name" value="MnmE_helical"/>
</dbReference>
<dbReference type="Pfam" id="PF12631">
    <property type="entry name" value="MnmE_helical"/>
    <property type="match status" value="1"/>
</dbReference>
<dbReference type="Gene3D" id="3.40.50.300">
    <property type="entry name" value="P-loop containing nucleotide triphosphate hydrolases"/>
    <property type="match status" value="1"/>
</dbReference>
<dbReference type="EMBL" id="LT598484">
    <property type="protein sequence ID" value="SCV01145.1"/>
    <property type="molecule type" value="Genomic_DNA"/>
</dbReference>
<dbReference type="GO" id="GO:0030488">
    <property type="term" value="P:tRNA methylation"/>
    <property type="evidence" value="ECO:0007669"/>
    <property type="project" value="TreeGrafter"/>
</dbReference>
<dbReference type="CDD" id="cd04164">
    <property type="entry name" value="trmE"/>
    <property type="match status" value="1"/>
</dbReference>
<dbReference type="PROSITE" id="PS51709">
    <property type="entry name" value="G_TRME"/>
    <property type="match status" value="1"/>
</dbReference>
<dbReference type="InterPro" id="IPR004520">
    <property type="entry name" value="GTPase_MnmE"/>
</dbReference>
<evidence type="ECO:0000256" key="4">
    <source>
        <dbReference type="ARBA" id="ARBA00022741"/>
    </source>
</evidence>
<dbReference type="GO" id="GO:0003924">
    <property type="term" value="F:GTPase activity"/>
    <property type="evidence" value="ECO:0007669"/>
    <property type="project" value="InterPro"/>
</dbReference>
<dbReference type="SUPFAM" id="SSF52540">
    <property type="entry name" value="P-loop containing nucleoside triphosphate hydrolases"/>
    <property type="match status" value="1"/>
</dbReference>
<dbReference type="InterPro" id="IPR027368">
    <property type="entry name" value="MnmE_dom2"/>
</dbReference>
<gene>
    <name evidence="8" type="ORF">LAME_0G14356G</name>
</gene>
<comment type="subcellular location">
    <subcellularLocation>
        <location evidence="1">Mitochondrion</location>
    </subcellularLocation>
</comment>
<dbReference type="OrthoDB" id="188276at2759"/>
<evidence type="ECO:0000256" key="5">
    <source>
        <dbReference type="ARBA" id="ARBA00023134"/>
    </source>
</evidence>
<organism evidence="8 9">
    <name type="scientific">Lachancea meyersii CBS 8951</name>
    <dbReference type="NCBI Taxonomy" id="1266667"/>
    <lineage>
        <taxon>Eukaryota</taxon>
        <taxon>Fungi</taxon>
        <taxon>Dikarya</taxon>
        <taxon>Ascomycota</taxon>
        <taxon>Saccharomycotina</taxon>
        <taxon>Saccharomycetes</taxon>
        <taxon>Saccharomycetales</taxon>
        <taxon>Saccharomycetaceae</taxon>
        <taxon>Lachancea</taxon>
    </lineage>
</organism>
<dbReference type="InterPro" id="IPR006073">
    <property type="entry name" value="GTP-bd"/>
</dbReference>
<dbReference type="SUPFAM" id="SSF116878">
    <property type="entry name" value="TrmE connector domain"/>
    <property type="match status" value="1"/>
</dbReference>
<dbReference type="GO" id="GO:0005525">
    <property type="term" value="F:GTP binding"/>
    <property type="evidence" value="ECO:0007669"/>
    <property type="project" value="UniProtKB-KW"/>
</dbReference>
<dbReference type="PANTHER" id="PTHR42714">
    <property type="entry name" value="TRNA MODIFICATION GTPASE GTPBP3"/>
    <property type="match status" value="1"/>
</dbReference>
<protein>
    <submittedName>
        <fullName evidence="8">LAME_0G14356g1_1</fullName>
    </submittedName>
</protein>
<evidence type="ECO:0000313" key="9">
    <source>
        <dbReference type="Proteomes" id="UP000191144"/>
    </source>
</evidence>
<evidence type="ECO:0000259" key="7">
    <source>
        <dbReference type="PROSITE" id="PS51709"/>
    </source>
</evidence>
<comment type="similarity">
    <text evidence="2 6">Belongs to the TRAFAC class TrmE-Era-EngA-EngB-Septin-like GTPase superfamily. TrmE GTPase family.</text>
</comment>
<dbReference type="InterPro" id="IPR027417">
    <property type="entry name" value="P-loop_NTPase"/>
</dbReference>
<dbReference type="CDD" id="cd14858">
    <property type="entry name" value="TrmE_N"/>
    <property type="match status" value="1"/>
</dbReference>
<sequence>MLRYLTAARRFYSHVPATFYHPTIYAVSTSLGQKSAVAVVRITGTHSEHIFQQLTGSRKKPIARRASLRTLYDEVSGRKNVLDSSIVVYFAGPKSFTGEDMLELHLHGGKAVVKSVLKAIERLGNKKAGQEIRFALPGEFSQRAFQNGRMDLTELEGVGDLIDAETETQRRCAITSMTGLHKMIFERWRSIIVSNIAQLTAIIDFGDDAEINDIDHILQSCARETETLKEEVERFIHKIDRSSILQNGIKVALLGSPNAGKSSLLNRITSDETSIVSDIPGTTRDTIDVPLDIGGFKVVLCDTAGIRSASKDKIEIEGMKRARAKAAQSDLAILVVDATARSCVTPELSELVISELSEKEVITVINKTDAVDIETVAEVRQKLKNQFGDLAIIEEVSCLDYRGIDDLVDRLSRFFKKLSDLDADPIAASKRVQEILKKDVLYGINEFLATIDLGDVVMASENLASAAEGIGKITGESVGIEEVLGVVFSRFCVGK</sequence>
<dbReference type="NCBIfam" id="TIGR00450">
    <property type="entry name" value="mnmE_trmE_thdF"/>
    <property type="match status" value="1"/>
</dbReference>
<dbReference type="Pfam" id="PF10396">
    <property type="entry name" value="TrmE_N"/>
    <property type="match status" value="1"/>
</dbReference>
<evidence type="ECO:0000256" key="1">
    <source>
        <dbReference type="ARBA" id="ARBA00004173"/>
    </source>
</evidence>
<dbReference type="GO" id="GO:0005739">
    <property type="term" value="C:mitochondrion"/>
    <property type="evidence" value="ECO:0007669"/>
    <property type="project" value="UniProtKB-SubCell"/>
</dbReference>
<dbReference type="InterPro" id="IPR018948">
    <property type="entry name" value="GTP-bd_TrmE_N"/>
</dbReference>
<evidence type="ECO:0000313" key="8">
    <source>
        <dbReference type="EMBL" id="SCV01145.1"/>
    </source>
</evidence>
<dbReference type="Pfam" id="PF01926">
    <property type="entry name" value="MMR_HSR1"/>
    <property type="match status" value="1"/>
</dbReference>
<dbReference type="Gene3D" id="1.20.120.430">
    <property type="entry name" value="tRNA modification GTPase MnmE domain 2"/>
    <property type="match status" value="1"/>
</dbReference>
<dbReference type="AlphaFoldDB" id="A0A1G4KAJ3"/>
<dbReference type="Gene3D" id="3.30.1360.120">
    <property type="entry name" value="Probable tRNA modification gtpase trme, domain 1"/>
    <property type="match status" value="1"/>
</dbReference>
<dbReference type="NCBIfam" id="NF003661">
    <property type="entry name" value="PRK05291.1-3"/>
    <property type="match status" value="1"/>
</dbReference>
<accession>A0A1G4KAJ3</accession>
<dbReference type="NCBIfam" id="TIGR00231">
    <property type="entry name" value="small_GTP"/>
    <property type="match status" value="1"/>
</dbReference>
<dbReference type="GO" id="GO:0002098">
    <property type="term" value="P:tRNA wobble uridine modification"/>
    <property type="evidence" value="ECO:0007669"/>
    <property type="project" value="TreeGrafter"/>
</dbReference>
<dbReference type="InterPro" id="IPR005225">
    <property type="entry name" value="Small_GTP-bd"/>
</dbReference>
<dbReference type="PANTHER" id="PTHR42714:SF2">
    <property type="entry name" value="TRNA MODIFICATION GTPASE GTPBP3, MITOCHONDRIAL"/>
    <property type="match status" value="1"/>
</dbReference>
<evidence type="ECO:0000256" key="6">
    <source>
        <dbReference type="RuleBase" id="RU003313"/>
    </source>
</evidence>
<keyword evidence="3 6" id="KW-0819">tRNA processing</keyword>
<dbReference type="InterPro" id="IPR031168">
    <property type="entry name" value="G_TrmE"/>
</dbReference>
<dbReference type="FunFam" id="3.30.1360.120:FF:000007">
    <property type="entry name" value="tRNA modification GTPase GTPBP3, mitochondrial"/>
    <property type="match status" value="1"/>
</dbReference>
<keyword evidence="9" id="KW-1185">Reference proteome</keyword>